<dbReference type="InterPro" id="IPR036250">
    <property type="entry name" value="AcylCo_DH-like_C"/>
</dbReference>
<dbReference type="EMBL" id="JALDAY010000006">
    <property type="protein sequence ID" value="MCI3273460.1"/>
    <property type="molecule type" value="Genomic_DNA"/>
</dbReference>
<evidence type="ECO:0000313" key="11">
    <source>
        <dbReference type="Proteomes" id="UP001165269"/>
    </source>
</evidence>
<evidence type="ECO:0000259" key="7">
    <source>
        <dbReference type="Pfam" id="PF00441"/>
    </source>
</evidence>
<evidence type="ECO:0000256" key="6">
    <source>
        <dbReference type="SAM" id="MobiDB-lite"/>
    </source>
</evidence>
<protein>
    <submittedName>
        <fullName evidence="10">Acyl-CoA dehydrogenase family protein</fullName>
    </submittedName>
</protein>
<dbReference type="InterPro" id="IPR013786">
    <property type="entry name" value="AcylCoA_DH/ox_N"/>
</dbReference>
<accession>A0ABS9YAA9</accession>
<evidence type="ECO:0000259" key="8">
    <source>
        <dbReference type="Pfam" id="PF02770"/>
    </source>
</evidence>
<dbReference type="Pfam" id="PF02771">
    <property type="entry name" value="Acyl-CoA_dh_N"/>
    <property type="match status" value="1"/>
</dbReference>
<dbReference type="Pfam" id="PF00441">
    <property type="entry name" value="Acyl-CoA_dh_1"/>
    <property type="match status" value="2"/>
</dbReference>
<gene>
    <name evidence="10" type="ORF">MQP27_20390</name>
</gene>
<feature type="domain" description="Acyl-CoA dehydrogenase/oxidase C-terminal" evidence="7">
    <location>
        <begin position="573"/>
        <end position="727"/>
    </location>
</feature>
<feature type="domain" description="Acyl-CoA dehydrogenase/oxidase N-terminal" evidence="9">
    <location>
        <begin position="388"/>
        <end position="462"/>
    </location>
</feature>
<evidence type="ECO:0000313" key="10">
    <source>
        <dbReference type="EMBL" id="MCI3273460.1"/>
    </source>
</evidence>
<feature type="domain" description="Acyl-CoA oxidase/dehydrogenase middle" evidence="8">
    <location>
        <begin position="467"/>
        <end position="549"/>
    </location>
</feature>
<dbReference type="InterPro" id="IPR052161">
    <property type="entry name" value="Mycobact_Acyl-CoA_DH"/>
</dbReference>
<evidence type="ECO:0000256" key="5">
    <source>
        <dbReference type="ARBA" id="ARBA00023002"/>
    </source>
</evidence>
<feature type="region of interest" description="Disordered" evidence="6">
    <location>
        <begin position="1"/>
        <end position="24"/>
    </location>
</feature>
<dbReference type="PANTHER" id="PTHR43292:SF3">
    <property type="entry name" value="ACYL-COA DEHYDROGENASE FADE29"/>
    <property type="match status" value="1"/>
</dbReference>
<sequence length="731" mass="77388">MNRQRPDGKAPGSTSGAASWGGMDADDLDALRESVRGECSRHWPAATTAENGDLTGVWAVAARQGWTDLAGPELTPAAIAMQEELGRVACPLPVVDAALAAGVLEDRGHGSAVRAIAEGSLRPVLAHTARDRDGGDIVVRHLEAGAVATHVLAIDQEAGLLTWHALDGATVTPLPGLAVPAWSEARLSGPPEWTAKLEDHPDLLLLRRTGLAARAAAAVRRTHELAVEHACQREQFGKPIGSFQAVSHRLVDVETALTAAGRLLDHAMVLLGRGDPQWRTAAEIHLEFVTGTLVELQFAGHHTLAAVGYFEEHEAPWLFRRAHADLAVLSAAAGTTSVGDRMLDEGARLPDFELGLEAERIRREVLEAFAPWADGPPANLSSWDDAARAVLRDRDWIGVGWPRELGGGGFGTAEAAAFSEAIAYSDPPVGNIWMGVNSIAPMLIRTGPPELRDLLLDEIRRGDLSVALGYSEPGAGSDLASLRTRAERVPGGWRINGQKLWGTCVPDSRLIVLAARTDPHATPPHAGISLFLVDLDSPGITVQRHRSLGGDVSATTFWDDVLVPEDRLIGEENQGWAALGAALAGERVLIGASVMKAHRSFDRLVRLVTDRPELVVPARRADLRAEIGRLAVRLQAARALVNAAVEAMASGDGARKEAPMAKITATELAEDLNATAVALLGPDAFCHHGAEGAVGAGHFEEGLRSSIMGVIAGGTGDIQRNLVARGMGLPR</sequence>
<dbReference type="Proteomes" id="UP001165269">
    <property type="component" value="Unassembled WGS sequence"/>
</dbReference>
<dbReference type="Pfam" id="PF02770">
    <property type="entry name" value="Acyl-CoA_dh_M"/>
    <property type="match status" value="1"/>
</dbReference>
<keyword evidence="4" id="KW-0274">FAD</keyword>
<dbReference type="InterPro" id="IPR006091">
    <property type="entry name" value="Acyl-CoA_Oxase/DH_mid-dom"/>
</dbReference>
<dbReference type="InterPro" id="IPR037069">
    <property type="entry name" value="AcylCoA_DH/ox_N_sf"/>
</dbReference>
<keyword evidence="3" id="KW-0285">Flavoprotein</keyword>
<keyword evidence="11" id="KW-1185">Reference proteome</keyword>
<dbReference type="Gene3D" id="1.10.540.10">
    <property type="entry name" value="Acyl-CoA dehydrogenase/oxidase, N-terminal domain"/>
    <property type="match status" value="1"/>
</dbReference>
<dbReference type="InterPro" id="IPR046373">
    <property type="entry name" value="Acyl-CoA_Oxase/DH_mid-dom_sf"/>
</dbReference>
<dbReference type="SUPFAM" id="SSF56645">
    <property type="entry name" value="Acyl-CoA dehydrogenase NM domain-like"/>
    <property type="match status" value="1"/>
</dbReference>
<name>A0ABS9YAA9_9ACTN</name>
<dbReference type="Gene3D" id="2.40.110.10">
    <property type="entry name" value="Butyryl-CoA Dehydrogenase, subunit A, domain 2"/>
    <property type="match status" value="1"/>
</dbReference>
<comment type="cofactor">
    <cofactor evidence="1">
        <name>FAD</name>
        <dbReference type="ChEBI" id="CHEBI:57692"/>
    </cofactor>
</comment>
<dbReference type="InterPro" id="IPR009100">
    <property type="entry name" value="AcylCoA_DH/oxidase_NM_dom_sf"/>
</dbReference>
<reference evidence="10" key="1">
    <citation type="submission" date="2022-03" db="EMBL/GenBank/DDBJ databases">
        <title>Streptomyces 7R015 and 7R016 isolated from Barleria lupulina in Thailand.</title>
        <authorList>
            <person name="Kanchanasin P."/>
            <person name="Phongsopitanun W."/>
            <person name="Tanasupawat S."/>
        </authorList>
    </citation>
    <scope>NUCLEOTIDE SEQUENCE</scope>
    <source>
        <strain evidence="10">7R015</strain>
    </source>
</reference>
<evidence type="ECO:0000256" key="2">
    <source>
        <dbReference type="ARBA" id="ARBA00009347"/>
    </source>
</evidence>
<evidence type="ECO:0000256" key="4">
    <source>
        <dbReference type="ARBA" id="ARBA00022827"/>
    </source>
</evidence>
<proteinExistence type="inferred from homology"/>
<dbReference type="SUPFAM" id="SSF47203">
    <property type="entry name" value="Acyl-CoA dehydrogenase C-terminal domain-like"/>
    <property type="match status" value="2"/>
</dbReference>
<evidence type="ECO:0000256" key="3">
    <source>
        <dbReference type="ARBA" id="ARBA00022630"/>
    </source>
</evidence>
<comment type="caution">
    <text evidence="10">The sequence shown here is derived from an EMBL/GenBank/DDBJ whole genome shotgun (WGS) entry which is preliminary data.</text>
</comment>
<dbReference type="PANTHER" id="PTHR43292">
    <property type="entry name" value="ACYL-COA DEHYDROGENASE"/>
    <property type="match status" value="1"/>
</dbReference>
<dbReference type="Gene3D" id="1.20.140.10">
    <property type="entry name" value="Butyryl-CoA Dehydrogenase, subunit A, domain 3"/>
    <property type="match status" value="2"/>
</dbReference>
<keyword evidence="5" id="KW-0560">Oxidoreductase</keyword>
<organism evidence="10 11">
    <name type="scientific">Streptomyces cylindrosporus</name>
    <dbReference type="NCBI Taxonomy" id="2927583"/>
    <lineage>
        <taxon>Bacteria</taxon>
        <taxon>Bacillati</taxon>
        <taxon>Actinomycetota</taxon>
        <taxon>Actinomycetes</taxon>
        <taxon>Kitasatosporales</taxon>
        <taxon>Streptomycetaceae</taxon>
        <taxon>Streptomyces</taxon>
    </lineage>
</organism>
<dbReference type="RefSeq" id="WP_242766720.1">
    <property type="nucleotide sequence ID" value="NZ_JALDAY010000006.1"/>
</dbReference>
<dbReference type="InterPro" id="IPR009075">
    <property type="entry name" value="AcylCo_DH/oxidase_C"/>
</dbReference>
<evidence type="ECO:0000259" key="9">
    <source>
        <dbReference type="Pfam" id="PF02771"/>
    </source>
</evidence>
<comment type="similarity">
    <text evidence="2">Belongs to the acyl-CoA dehydrogenase family.</text>
</comment>
<evidence type="ECO:0000256" key="1">
    <source>
        <dbReference type="ARBA" id="ARBA00001974"/>
    </source>
</evidence>
<feature type="domain" description="Acyl-CoA dehydrogenase/oxidase C-terminal" evidence="7">
    <location>
        <begin position="206"/>
        <end position="338"/>
    </location>
</feature>